<dbReference type="VEuPathDB" id="TrichDB:TVAG_193270"/>
<dbReference type="KEGG" id="tva:5465888"/>
<proteinExistence type="predicted"/>
<dbReference type="Pfam" id="PF10416">
    <property type="entry name" value="IBD"/>
    <property type="match status" value="1"/>
</dbReference>
<feature type="domain" description="Initiator binding" evidence="1">
    <location>
        <begin position="15"/>
        <end position="140"/>
    </location>
</feature>
<keyword evidence="3" id="KW-1185">Reference proteome</keyword>
<gene>
    <name evidence="2" type="ORF">TVAG_193270</name>
</gene>
<dbReference type="EMBL" id="DS113199">
    <property type="protein sequence ID" value="EAY20351.1"/>
    <property type="molecule type" value="Genomic_DNA"/>
</dbReference>
<dbReference type="Proteomes" id="UP000001542">
    <property type="component" value="Unassembled WGS sequence"/>
</dbReference>
<organism evidence="2 3">
    <name type="scientific">Trichomonas vaginalis (strain ATCC PRA-98 / G3)</name>
    <dbReference type="NCBI Taxonomy" id="412133"/>
    <lineage>
        <taxon>Eukaryota</taxon>
        <taxon>Metamonada</taxon>
        <taxon>Parabasalia</taxon>
        <taxon>Trichomonadida</taxon>
        <taxon>Trichomonadidae</taxon>
        <taxon>Trichomonas</taxon>
    </lineage>
</organism>
<accession>A2DH41</accession>
<evidence type="ECO:0000259" key="1">
    <source>
        <dbReference type="Pfam" id="PF10416"/>
    </source>
</evidence>
<reference evidence="2" key="1">
    <citation type="submission" date="2006-10" db="EMBL/GenBank/DDBJ databases">
        <authorList>
            <person name="Amadeo P."/>
            <person name="Zhao Q."/>
            <person name="Wortman J."/>
            <person name="Fraser-Liggett C."/>
            <person name="Carlton J."/>
        </authorList>
    </citation>
    <scope>NUCLEOTIDE SEQUENCE</scope>
    <source>
        <strain evidence="2">G3</strain>
    </source>
</reference>
<dbReference type="RefSeq" id="XP_001581337.1">
    <property type="nucleotide sequence ID" value="XM_001581287.1"/>
</dbReference>
<evidence type="ECO:0000313" key="2">
    <source>
        <dbReference type="EMBL" id="EAY20351.1"/>
    </source>
</evidence>
<protein>
    <recommendedName>
        <fullName evidence="1">Initiator binding domain-containing protein</fullName>
    </recommendedName>
</protein>
<dbReference type="InParanoid" id="A2DH41"/>
<evidence type="ECO:0000313" key="3">
    <source>
        <dbReference type="Proteomes" id="UP000001542"/>
    </source>
</evidence>
<dbReference type="InterPro" id="IPR018845">
    <property type="entry name" value="Initiator-bd"/>
</dbReference>
<dbReference type="VEuPathDB" id="TrichDB:TVAGG3_0341300"/>
<dbReference type="AlphaFoldDB" id="A2DH41"/>
<sequence>MDVQVPSGPWKRLSEEDKNKFIRLRHYFHQMQKTVKDHFYSSFSTELEYVIEFTDYTPVSREDRCAIAGLAIAGPFIAVNTRQLMAFLGRCKSSINGSLQNLGYQSLRSKTKSRECVLAILPSFEHDSSILRQWTVRRVTDSARICFLSRYPTARLPTITAADLIEEKKPRAEKTSPQMMPVEKQPQFTSLPIQLQPQAPSNQMPEMSNSYSVECFTQDAAFPIEPEPYLISHSNSTMFLDSFDWSWDQ</sequence>
<name>A2DH41_TRIV3</name>
<reference evidence="2" key="2">
    <citation type="journal article" date="2007" name="Science">
        <title>Draft genome sequence of the sexually transmitted pathogen Trichomonas vaginalis.</title>
        <authorList>
            <person name="Carlton J.M."/>
            <person name="Hirt R.P."/>
            <person name="Silva J.C."/>
            <person name="Delcher A.L."/>
            <person name="Schatz M."/>
            <person name="Zhao Q."/>
            <person name="Wortman J.R."/>
            <person name="Bidwell S.L."/>
            <person name="Alsmark U.C.M."/>
            <person name="Besteiro S."/>
            <person name="Sicheritz-Ponten T."/>
            <person name="Noel C.J."/>
            <person name="Dacks J.B."/>
            <person name="Foster P.G."/>
            <person name="Simillion C."/>
            <person name="Van de Peer Y."/>
            <person name="Miranda-Saavedra D."/>
            <person name="Barton G.J."/>
            <person name="Westrop G.D."/>
            <person name="Mueller S."/>
            <person name="Dessi D."/>
            <person name="Fiori P.L."/>
            <person name="Ren Q."/>
            <person name="Paulsen I."/>
            <person name="Zhang H."/>
            <person name="Bastida-Corcuera F.D."/>
            <person name="Simoes-Barbosa A."/>
            <person name="Brown M.T."/>
            <person name="Hayes R.D."/>
            <person name="Mukherjee M."/>
            <person name="Okumura C.Y."/>
            <person name="Schneider R."/>
            <person name="Smith A.J."/>
            <person name="Vanacova S."/>
            <person name="Villalvazo M."/>
            <person name="Haas B.J."/>
            <person name="Pertea M."/>
            <person name="Feldblyum T.V."/>
            <person name="Utterback T.R."/>
            <person name="Shu C.L."/>
            <person name="Osoegawa K."/>
            <person name="de Jong P.J."/>
            <person name="Hrdy I."/>
            <person name="Horvathova L."/>
            <person name="Zubacova Z."/>
            <person name="Dolezal P."/>
            <person name="Malik S.B."/>
            <person name="Logsdon J.M. Jr."/>
            <person name="Henze K."/>
            <person name="Gupta A."/>
            <person name="Wang C.C."/>
            <person name="Dunne R.L."/>
            <person name="Upcroft J.A."/>
            <person name="Upcroft P."/>
            <person name="White O."/>
            <person name="Salzberg S.L."/>
            <person name="Tang P."/>
            <person name="Chiu C.-H."/>
            <person name="Lee Y.-S."/>
            <person name="Embley T.M."/>
            <person name="Coombs G.H."/>
            <person name="Mottram J.C."/>
            <person name="Tachezy J."/>
            <person name="Fraser-Liggett C.M."/>
            <person name="Johnson P.J."/>
        </authorList>
    </citation>
    <scope>NUCLEOTIDE SEQUENCE [LARGE SCALE GENOMIC DNA]</scope>
    <source>
        <strain evidence="2">G3</strain>
    </source>
</reference>